<dbReference type="PANTHER" id="PTHR42791">
    <property type="entry name" value="GNAT FAMILY ACETYLTRANSFERASE"/>
    <property type="match status" value="1"/>
</dbReference>
<dbReference type="SUPFAM" id="SSF55729">
    <property type="entry name" value="Acyl-CoA N-acyltransferases (Nat)"/>
    <property type="match status" value="1"/>
</dbReference>
<dbReference type="PROSITE" id="PS51186">
    <property type="entry name" value="GNAT"/>
    <property type="match status" value="1"/>
</dbReference>
<dbReference type="Proteomes" id="UP001500851">
    <property type="component" value="Unassembled WGS sequence"/>
</dbReference>
<dbReference type="InterPro" id="IPR016181">
    <property type="entry name" value="Acyl_CoA_acyltransferase"/>
</dbReference>
<accession>A0ABN2LBW0</accession>
<sequence>MTQLQLPEGVRPATAGDADAMARILSAAFLPDPVWGPLFPEPDPARREAQTRAYWRFMVDEALRHPDSLVLEGEAGGLRAISVWLPPGADEVAEDAHDAYETMVVDLLGPEAAPAMFRSGEQFGAARPTDPHAYLTLLAVAPGARGGGYGMSLLRAGLERYDAAGIPTYLESSNPANDARYERLGYAPYAVVRLDDGGSAQTYWRDPA</sequence>
<evidence type="ECO:0000313" key="2">
    <source>
        <dbReference type="EMBL" id="GAA1782909.1"/>
    </source>
</evidence>
<dbReference type="InterPro" id="IPR052523">
    <property type="entry name" value="Trichothecene_AcTrans"/>
</dbReference>
<keyword evidence="3" id="KW-1185">Reference proteome</keyword>
<gene>
    <name evidence="2" type="ORF">GCM10009768_09750</name>
</gene>
<reference evidence="2 3" key="1">
    <citation type="journal article" date="2019" name="Int. J. Syst. Evol. Microbiol.">
        <title>The Global Catalogue of Microorganisms (GCM) 10K type strain sequencing project: providing services to taxonomists for standard genome sequencing and annotation.</title>
        <authorList>
            <consortium name="The Broad Institute Genomics Platform"/>
            <consortium name="The Broad Institute Genome Sequencing Center for Infectious Disease"/>
            <person name="Wu L."/>
            <person name="Ma J."/>
        </authorList>
    </citation>
    <scope>NUCLEOTIDE SEQUENCE [LARGE SCALE GENOMIC DNA]</scope>
    <source>
        <strain evidence="2 3">JCM 14736</strain>
    </source>
</reference>
<proteinExistence type="predicted"/>
<evidence type="ECO:0000259" key="1">
    <source>
        <dbReference type="PROSITE" id="PS51186"/>
    </source>
</evidence>
<dbReference type="Gene3D" id="3.40.630.30">
    <property type="match status" value="1"/>
</dbReference>
<dbReference type="PANTHER" id="PTHR42791:SF1">
    <property type="entry name" value="N-ACETYLTRANSFERASE DOMAIN-CONTAINING PROTEIN"/>
    <property type="match status" value="1"/>
</dbReference>
<feature type="domain" description="N-acetyltransferase" evidence="1">
    <location>
        <begin position="76"/>
        <end position="208"/>
    </location>
</feature>
<comment type="caution">
    <text evidence="2">The sequence shown here is derived from an EMBL/GenBank/DDBJ whole genome shotgun (WGS) entry which is preliminary data.</text>
</comment>
<protein>
    <submittedName>
        <fullName evidence="2">GNAT family N-acetyltransferase</fullName>
    </submittedName>
</protein>
<dbReference type="Pfam" id="PF00583">
    <property type="entry name" value="Acetyltransf_1"/>
    <property type="match status" value="1"/>
</dbReference>
<dbReference type="RefSeq" id="WP_344030038.1">
    <property type="nucleotide sequence ID" value="NZ_BAAAOB010000001.1"/>
</dbReference>
<evidence type="ECO:0000313" key="3">
    <source>
        <dbReference type="Proteomes" id="UP001500851"/>
    </source>
</evidence>
<dbReference type="InterPro" id="IPR000182">
    <property type="entry name" value="GNAT_dom"/>
</dbReference>
<dbReference type="EMBL" id="BAAAOB010000001">
    <property type="protein sequence ID" value="GAA1782909.1"/>
    <property type="molecule type" value="Genomic_DNA"/>
</dbReference>
<dbReference type="CDD" id="cd04301">
    <property type="entry name" value="NAT_SF"/>
    <property type="match status" value="1"/>
</dbReference>
<name>A0ABN2LBW0_9MICO</name>
<organism evidence="2 3">
    <name type="scientific">Leucobacter iarius</name>
    <dbReference type="NCBI Taxonomy" id="333963"/>
    <lineage>
        <taxon>Bacteria</taxon>
        <taxon>Bacillati</taxon>
        <taxon>Actinomycetota</taxon>
        <taxon>Actinomycetes</taxon>
        <taxon>Micrococcales</taxon>
        <taxon>Microbacteriaceae</taxon>
        <taxon>Leucobacter</taxon>
    </lineage>
</organism>